<name>A0ABV8RSW5_9SPHN</name>
<dbReference type="RefSeq" id="WP_379539230.1">
    <property type="nucleotide sequence ID" value="NZ_JBHSDR010000006.1"/>
</dbReference>
<evidence type="ECO:0000313" key="2">
    <source>
        <dbReference type="Proteomes" id="UP001595828"/>
    </source>
</evidence>
<protein>
    <submittedName>
        <fullName evidence="1">Uncharacterized protein</fullName>
    </submittedName>
</protein>
<accession>A0ABV8RSW5</accession>
<gene>
    <name evidence="1" type="ORF">ACFO0A_11935</name>
</gene>
<dbReference type="EMBL" id="JBHSDR010000006">
    <property type="protein sequence ID" value="MFC4295765.1"/>
    <property type="molecule type" value="Genomic_DNA"/>
</dbReference>
<keyword evidence="2" id="KW-1185">Reference proteome</keyword>
<dbReference type="Proteomes" id="UP001595828">
    <property type="component" value="Unassembled WGS sequence"/>
</dbReference>
<comment type="caution">
    <text evidence="1">The sequence shown here is derived from an EMBL/GenBank/DDBJ whole genome shotgun (WGS) entry which is preliminary data.</text>
</comment>
<sequence>MPTGWRLGTADRVRLLALRPPRYPNVDADHVTLTAGHGHDAELPEEAVGARVVGHVDDGLGVEALVVEIGGVTQRPDSGTWHITWSLADGRKARESNDVIGRQGWEPWDGGPIALTPATW</sequence>
<evidence type="ECO:0000313" key="1">
    <source>
        <dbReference type="EMBL" id="MFC4295765.1"/>
    </source>
</evidence>
<proteinExistence type="predicted"/>
<organism evidence="1 2">
    <name type="scientific">Novosphingobium tardum</name>
    <dbReference type="NCBI Taxonomy" id="1538021"/>
    <lineage>
        <taxon>Bacteria</taxon>
        <taxon>Pseudomonadati</taxon>
        <taxon>Pseudomonadota</taxon>
        <taxon>Alphaproteobacteria</taxon>
        <taxon>Sphingomonadales</taxon>
        <taxon>Sphingomonadaceae</taxon>
        <taxon>Novosphingobium</taxon>
    </lineage>
</organism>
<reference evidence="2" key="1">
    <citation type="journal article" date="2019" name="Int. J. Syst. Evol. Microbiol.">
        <title>The Global Catalogue of Microorganisms (GCM) 10K type strain sequencing project: providing services to taxonomists for standard genome sequencing and annotation.</title>
        <authorList>
            <consortium name="The Broad Institute Genomics Platform"/>
            <consortium name="The Broad Institute Genome Sequencing Center for Infectious Disease"/>
            <person name="Wu L."/>
            <person name="Ma J."/>
        </authorList>
    </citation>
    <scope>NUCLEOTIDE SEQUENCE [LARGE SCALE GENOMIC DNA]</scope>
    <source>
        <strain evidence="2">CGMCC 1.12989</strain>
    </source>
</reference>